<dbReference type="AlphaFoldDB" id="A0A4Y2PM96"/>
<accession>A0A4Y2PM96</accession>
<keyword evidence="3" id="KW-1185">Reference proteome</keyword>
<dbReference type="OrthoDB" id="7698527at2759"/>
<comment type="caution">
    <text evidence="2">The sequence shown here is derived from an EMBL/GenBank/DDBJ whole genome shotgun (WGS) entry which is preliminary data.</text>
</comment>
<feature type="domain" description="Helitron helicase-like" evidence="1">
    <location>
        <begin position="129"/>
        <end position="245"/>
    </location>
</feature>
<dbReference type="PANTHER" id="PTHR45786:SF74">
    <property type="entry name" value="ATP-DEPENDENT DNA HELICASE"/>
    <property type="match status" value="1"/>
</dbReference>
<protein>
    <recommendedName>
        <fullName evidence="1">Helitron helicase-like domain-containing protein</fullName>
    </recommendedName>
</protein>
<organism evidence="2 3">
    <name type="scientific">Araneus ventricosus</name>
    <name type="common">Orbweaver spider</name>
    <name type="synonym">Epeira ventricosa</name>
    <dbReference type="NCBI Taxonomy" id="182803"/>
    <lineage>
        <taxon>Eukaryota</taxon>
        <taxon>Metazoa</taxon>
        <taxon>Ecdysozoa</taxon>
        <taxon>Arthropoda</taxon>
        <taxon>Chelicerata</taxon>
        <taxon>Arachnida</taxon>
        <taxon>Araneae</taxon>
        <taxon>Araneomorphae</taxon>
        <taxon>Entelegynae</taxon>
        <taxon>Araneoidea</taxon>
        <taxon>Araneidae</taxon>
        <taxon>Araneus</taxon>
    </lineage>
</organism>
<dbReference type="PANTHER" id="PTHR45786">
    <property type="entry name" value="DNA BINDING PROTEIN-LIKE"/>
    <property type="match status" value="1"/>
</dbReference>
<evidence type="ECO:0000313" key="3">
    <source>
        <dbReference type="Proteomes" id="UP000499080"/>
    </source>
</evidence>
<sequence>MRKIDEIIRRANPFADAYKMMLKLEQRVLQEERNEASENITIIISDDRLHISQHRGRYNAPKINDIAMVFRGSCGIPPNNRDICIYPRQRELSRISSLNPNCDPMTYSLFFSCGERGFRINQSYSELQFYVHRLSVRRDIFNHILYGGMLMQQYVVDSYVKVEGNRWNFIRFNERALRVESYLGLADHINALSSEADVRPGVTLILPSSFIGSSKEIQQNFQNAMSIVRDFGKQDLFFAFTCNPK</sequence>
<dbReference type="Pfam" id="PF14214">
    <property type="entry name" value="Helitron_like_N"/>
    <property type="match status" value="1"/>
</dbReference>
<name>A0A4Y2PM96_ARAVE</name>
<evidence type="ECO:0000259" key="1">
    <source>
        <dbReference type="Pfam" id="PF14214"/>
    </source>
</evidence>
<dbReference type="EMBL" id="BGPR01011640">
    <property type="protein sequence ID" value="GBN52291.1"/>
    <property type="molecule type" value="Genomic_DNA"/>
</dbReference>
<proteinExistence type="predicted"/>
<reference evidence="2 3" key="1">
    <citation type="journal article" date="2019" name="Sci. Rep.">
        <title>Orb-weaving spider Araneus ventricosus genome elucidates the spidroin gene catalogue.</title>
        <authorList>
            <person name="Kono N."/>
            <person name="Nakamura H."/>
            <person name="Ohtoshi R."/>
            <person name="Moran D.A.P."/>
            <person name="Shinohara A."/>
            <person name="Yoshida Y."/>
            <person name="Fujiwara M."/>
            <person name="Mori M."/>
            <person name="Tomita M."/>
            <person name="Arakawa K."/>
        </authorList>
    </citation>
    <scope>NUCLEOTIDE SEQUENCE [LARGE SCALE GENOMIC DNA]</scope>
</reference>
<evidence type="ECO:0000313" key="2">
    <source>
        <dbReference type="EMBL" id="GBN52291.1"/>
    </source>
</evidence>
<dbReference type="Proteomes" id="UP000499080">
    <property type="component" value="Unassembled WGS sequence"/>
</dbReference>
<gene>
    <name evidence="2" type="ORF">AVEN_51178_1</name>
</gene>
<dbReference type="InterPro" id="IPR025476">
    <property type="entry name" value="Helitron_helicase-like"/>
</dbReference>